<evidence type="ECO:0000256" key="2">
    <source>
        <dbReference type="SAM" id="Phobius"/>
    </source>
</evidence>
<feature type="domain" description="DUF7730" evidence="3">
    <location>
        <begin position="173"/>
        <end position="313"/>
    </location>
</feature>
<keyword evidence="5" id="KW-1185">Reference proteome</keyword>
<dbReference type="Proteomes" id="UP000566819">
    <property type="component" value="Unassembled WGS sequence"/>
</dbReference>
<keyword evidence="2" id="KW-1133">Transmembrane helix</keyword>
<evidence type="ECO:0000259" key="3">
    <source>
        <dbReference type="Pfam" id="PF24864"/>
    </source>
</evidence>
<name>A0A8H4RJZ8_9HELO</name>
<organism evidence="4 5">
    <name type="scientific">Cudoniella acicularis</name>
    <dbReference type="NCBI Taxonomy" id="354080"/>
    <lineage>
        <taxon>Eukaryota</taxon>
        <taxon>Fungi</taxon>
        <taxon>Dikarya</taxon>
        <taxon>Ascomycota</taxon>
        <taxon>Pezizomycotina</taxon>
        <taxon>Leotiomycetes</taxon>
        <taxon>Helotiales</taxon>
        <taxon>Tricladiaceae</taxon>
        <taxon>Cudoniella</taxon>
    </lineage>
</organism>
<dbReference type="EMBL" id="JAAMPI010000567">
    <property type="protein sequence ID" value="KAF4630280.1"/>
    <property type="molecule type" value="Genomic_DNA"/>
</dbReference>
<keyword evidence="2" id="KW-0812">Transmembrane</keyword>
<comment type="caution">
    <text evidence="4">The sequence shown here is derived from an EMBL/GenBank/DDBJ whole genome shotgun (WGS) entry which is preliminary data.</text>
</comment>
<dbReference type="AlphaFoldDB" id="A0A8H4RJZ8"/>
<dbReference type="OrthoDB" id="4757095at2759"/>
<feature type="region of interest" description="Disordered" evidence="1">
    <location>
        <begin position="58"/>
        <end position="90"/>
    </location>
</feature>
<protein>
    <recommendedName>
        <fullName evidence="3">DUF7730 domain-containing protein</fullName>
    </recommendedName>
</protein>
<gene>
    <name evidence="4" type="ORF">G7Y89_g7855</name>
</gene>
<evidence type="ECO:0000313" key="4">
    <source>
        <dbReference type="EMBL" id="KAF4630280.1"/>
    </source>
</evidence>
<proteinExistence type="predicted"/>
<dbReference type="PANTHER" id="PTHR38790">
    <property type="entry name" value="2EXR DOMAIN-CONTAINING PROTEIN-RELATED"/>
    <property type="match status" value="1"/>
</dbReference>
<evidence type="ECO:0000256" key="1">
    <source>
        <dbReference type="SAM" id="MobiDB-lite"/>
    </source>
</evidence>
<keyword evidence="2" id="KW-0472">Membrane</keyword>
<sequence length="358" mass="41151">MVRRRRGRRVGHGNEALGEALITIGVAVCCIPCICVIGGTVLMEHAYDKIHNYHRPATLRKMEQRRQDREFERRTPKNLAPRYGARGREEQGPEMISHLTIGRSMEEISPALSEDSKAAIDIEVEPETKAKRKSIFRDPLNNAKETPVVEKKAVIAVLPEEPLSPSPSKITNNQDDCLLLTKLPLEIRQQIYREAIGGYVFHIYFVDAYRRMANTRCKHSDPKICGKKECRSLFKQKGARDPWGASDLMALLKSCRIIYSEAIEILYKSNVFEFNNIEDVLRLSMTILPERMKLITANNVLWKIHNFHLTYQSSTPWLDCRAPESCSCIRPWIHYIWLMRCGQNEDDMDSLFGVDYGI</sequence>
<feature type="transmembrane region" description="Helical" evidence="2">
    <location>
        <begin position="21"/>
        <end position="43"/>
    </location>
</feature>
<dbReference type="Pfam" id="PF24864">
    <property type="entry name" value="DUF7730"/>
    <property type="match status" value="1"/>
</dbReference>
<evidence type="ECO:0000313" key="5">
    <source>
        <dbReference type="Proteomes" id="UP000566819"/>
    </source>
</evidence>
<dbReference type="InterPro" id="IPR056632">
    <property type="entry name" value="DUF7730"/>
</dbReference>
<feature type="compositionally biased region" description="Basic and acidic residues" evidence="1">
    <location>
        <begin position="60"/>
        <end position="75"/>
    </location>
</feature>
<reference evidence="4 5" key="1">
    <citation type="submission" date="2020-03" db="EMBL/GenBank/DDBJ databases">
        <title>Draft Genome Sequence of Cudoniella acicularis.</title>
        <authorList>
            <person name="Buettner E."/>
            <person name="Kellner H."/>
        </authorList>
    </citation>
    <scope>NUCLEOTIDE SEQUENCE [LARGE SCALE GENOMIC DNA]</scope>
    <source>
        <strain evidence="4 5">DSM 108380</strain>
    </source>
</reference>
<accession>A0A8H4RJZ8</accession>